<proteinExistence type="predicted"/>
<feature type="compositionally biased region" description="Basic and acidic residues" evidence="1">
    <location>
        <begin position="1"/>
        <end position="14"/>
    </location>
</feature>
<sequence length="66" mass="6377">MRYGEGGEHGERAGGAELWEGGAGSDDVGEDGGDVGGEDGLQEQGQGAGADEEGAGEVADAQPDTG</sequence>
<accession>A0A317DI07</accession>
<dbReference type="Proteomes" id="UP000246050">
    <property type="component" value="Unassembled WGS sequence"/>
</dbReference>
<evidence type="ECO:0000256" key="1">
    <source>
        <dbReference type="SAM" id="MobiDB-lite"/>
    </source>
</evidence>
<feature type="compositionally biased region" description="Acidic residues" evidence="1">
    <location>
        <begin position="27"/>
        <end position="41"/>
    </location>
</feature>
<feature type="region of interest" description="Disordered" evidence="1">
    <location>
        <begin position="1"/>
        <end position="66"/>
    </location>
</feature>
<evidence type="ECO:0000313" key="2">
    <source>
        <dbReference type="EMBL" id="PWR14379.1"/>
    </source>
</evidence>
<name>A0A317DI07_9ACTN</name>
<gene>
    <name evidence="2" type="ORF">DKT69_16440</name>
</gene>
<evidence type="ECO:0000313" key="3">
    <source>
        <dbReference type="Proteomes" id="UP000246050"/>
    </source>
</evidence>
<feature type="compositionally biased region" description="Low complexity" evidence="1">
    <location>
        <begin position="56"/>
        <end position="66"/>
    </location>
</feature>
<dbReference type="AlphaFoldDB" id="A0A317DI07"/>
<reference evidence="2 3" key="1">
    <citation type="submission" date="2018-05" db="EMBL/GenBank/DDBJ databases">
        <title>Micromonosporas from Atacama Desert.</title>
        <authorList>
            <person name="Carro L."/>
            <person name="Golinska P."/>
            <person name="Klenk H.-P."/>
            <person name="Goodfellow M."/>
        </authorList>
    </citation>
    <scope>NUCLEOTIDE SEQUENCE [LARGE SCALE GENOMIC DNA]</scope>
    <source>
        <strain evidence="2 3">4G51</strain>
    </source>
</reference>
<organism evidence="2 3">
    <name type="scientific">Micromonospora sicca</name>
    <dbReference type="NCBI Taxonomy" id="2202420"/>
    <lineage>
        <taxon>Bacteria</taxon>
        <taxon>Bacillati</taxon>
        <taxon>Actinomycetota</taxon>
        <taxon>Actinomycetes</taxon>
        <taxon>Micromonosporales</taxon>
        <taxon>Micromonosporaceae</taxon>
        <taxon>Micromonospora</taxon>
    </lineage>
</organism>
<comment type="caution">
    <text evidence="2">The sequence shown here is derived from an EMBL/GenBank/DDBJ whole genome shotgun (WGS) entry which is preliminary data.</text>
</comment>
<protein>
    <submittedName>
        <fullName evidence="2">Uncharacterized protein</fullName>
    </submittedName>
</protein>
<dbReference type="EMBL" id="QGKS01000235">
    <property type="protein sequence ID" value="PWR14379.1"/>
    <property type="molecule type" value="Genomic_DNA"/>
</dbReference>